<organism evidence="4">
    <name type="scientific">Agrobacterium tumefaciens</name>
    <dbReference type="NCBI Taxonomy" id="358"/>
    <lineage>
        <taxon>Bacteria</taxon>
        <taxon>Pseudomonadati</taxon>
        <taxon>Pseudomonadota</taxon>
        <taxon>Alphaproteobacteria</taxon>
        <taxon>Hyphomicrobiales</taxon>
        <taxon>Rhizobiaceae</taxon>
        <taxon>Rhizobium/Agrobacterium group</taxon>
        <taxon>Agrobacterium</taxon>
        <taxon>Agrobacterium tumefaciens complex</taxon>
    </lineage>
</organism>
<protein>
    <submittedName>
        <fullName evidence="4">Hydrolase of X-linked nucleoside diphosphate N terminal family protein</fullName>
    </submittedName>
</protein>
<dbReference type="PANTHER" id="PTHR43046:SF16">
    <property type="entry name" value="ADP-RIBOSE PYROPHOSPHATASE YJHB-RELATED"/>
    <property type="match status" value="1"/>
</dbReference>
<comment type="cofactor">
    <cofactor evidence="1">
        <name>Mg(2+)</name>
        <dbReference type="ChEBI" id="CHEBI:18420"/>
    </cofactor>
</comment>
<dbReference type="InterPro" id="IPR015797">
    <property type="entry name" value="NUDIX_hydrolase-like_dom_sf"/>
</dbReference>
<sequence>MKERSMSETPWLAKAKRLQAIASTGHSFCKDEFDRERYEEIAAIANAMLADLADVPVERIRDLVSDFAKGYATPKIDVRAALIENGKILLVRERSDGLWTLPGGFADVGLSASENVVKEVREEAGIAVSVCQLYSVRHKAKSSYEPDARDFYKMFFLCRRTGELTLTSGLETSEVSFFERGRLPPLSRSRSIERDVELAFEFKDGRQTIAVID</sequence>
<gene>
    <name evidence="4" type="ORF">AgrTiEU6_73</name>
</gene>
<dbReference type="InterPro" id="IPR000086">
    <property type="entry name" value="NUDIX_hydrolase_dom"/>
</dbReference>
<dbReference type="PROSITE" id="PS51462">
    <property type="entry name" value="NUDIX"/>
    <property type="match status" value="1"/>
</dbReference>
<evidence type="ECO:0000259" key="3">
    <source>
        <dbReference type="PROSITE" id="PS51462"/>
    </source>
</evidence>
<keyword evidence="2 4" id="KW-0378">Hydrolase</keyword>
<dbReference type="Pfam" id="PF12535">
    <property type="entry name" value="Nudix_N"/>
    <property type="match status" value="1"/>
</dbReference>
<proteinExistence type="predicted"/>
<dbReference type="AlphaFoldDB" id="A0A3S6I9P3"/>
<reference evidence="4" key="1">
    <citation type="submission" date="2016-06" db="EMBL/GenBank/DDBJ databases">
        <title>Complete sequence of Ti-plasmid pTiEU6.</title>
        <authorList>
            <person name="Shao S."/>
            <person name="Henkel C."/>
            <person name="van Heusden G.H."/>
            <person name="Hooykaas P."/>
        </authorList>
    </citation>
    <scope>NUCLEOTIDE SEQUENCE</scope>
    <source>
        <strain evidence="4">EU6</strain>
        <plasmid evidence="4">pTiEU6</plasmid>
    </source>
</reference>
<feature type="domain" description="Nudix hydrolase" evidence="3">
    <location>
        <begin position="73"/>
        <end position="200"/>
    </location>
</feature>
<dbReference type="SUPFAM" id="SSF55811">
    <property type="entry name" value="Nudix"/>
    <property type="match status" value="1"/>
</dbReference>
<dbReference type="GO" id="GO:0016787">
    <property type="term" value="F:hydrolase activity"/>
    <property type="evidence" value="ECO:0007669"/>
    <property type="project" value="UniProtKB-KW"/>
</dbReference>
<evidence type="ECO:0000313" key="4">
    <source>
        <dbReference type="EMBL" id="ARU12304.1"/>
    </source>
</evidence>
<dbReference type="CDD" id="cd04672">
    <property type="entry name" value="NUDIX_CDP-Chase_like"/>
    <property type="match status" value="1"/>
</dbReference>
<dbReference type="Gene3D" id="6.10.250.1120">
    <property type="match status" value="1"/>
</dbReference>
<dbReference type="PANTHER" id="PTHR43046">
    <property type="entry name" value="GDP-MANNOSE MANNOSYL HYDROLASE"/>
    <property type="match status" value="1"/>
</dbReference>
<dbReference type="Pfam" id="PF00293">
    <property type="entry name" value="NUDIX"/>
    <property type="match status" value="1"/>
</dbReference>
<geneLocation type="plasmid" evidence="4">
    <name>pTiEU6</name>
</geneLocation>
<dbReference type="InterPro" id="IPR059176">
    <property type="entry name" value="UDP-X_N"/>
</dbReference>
<name>A0A3S6I9P3_AGRTU</name>
<accession>A0A3S6I9P3</accession>
<evidence type="ECO:0000256" key="1">
    <source>
        <dbReference type="ARBA" id="ARBA00001946"/>
    </source>
</evidence>
<dbReference type="Gene3D" id="3.90.79.10">
    <property type="entry name" value="Nucleoside Triphosphate Pyrophosphohydrolase"/>
    <property type="match status" value="1"/>
</dbReference>
<keyword evidence="4" id="KW-0614">Plasmid</keyword>
<evidence type="ECO:0000256" key="2">
    <source>
        <dbReference type="ARBA" id="ARBA00022801"/>
    </source>
</evidence>
<dbReference type="EMBL" id="KX388535">
    <property type="protein sequence ID" value="ARU12304.1"/>
    <property type="molecule type" value="Genomic_DNA"/>
</dbReference>